<evidence type="ECO:0000259" key="2">
    <source>
        <dbReference type="Pfam" id="PF10536"/>
    </source>
</evidence>
<name>A0AAV0N9M1_9ROSI</name>
<evidence type="ECO:0000256" key="1">
    <source>
        <dbReference type="SAM" id="MobiDB-lite"/>
    </source>
</evidence>
<feature type="region of interest" description="Disordered" evidence="1">
    <location>
        <begin position="58"/>
        <end position="88"/>
    </location>
</feature>
<sequence length="582" mass="66098">MTDKRTKLKVLVGASLPAPHPDHDHPQTAGGSENPRQQPDGHSSTAPADFVVIRRGPNGRFTSAHHADAEAIRSKKKKKKLMTRDGTTRDETWVLTEPAPGGPEDPTLIPSFKGHAAFRLWNQPELARGLIGYYSHDRGLDFLTRYEFASSGSLELVQGTGLFHLRECVTRNLNLPLLTAFVERWQPDTNTFHMPFGEMTILLHDVFHILRIPVDGELLSRGCDSFPGFLGLTMDDLVRLVDIDRGQSVTAHVHQHRNKDSEVKHYLLCLLGSILFMDKTRDRGVLDTINLFVRDHERVKRYAWGVGTLAYLYRQLGVASRAMSYAVGGCLTLLQAWIYEYFPSLRPTGYEPPTLKDGEALAFRWKGAPLEGGHRPDAKQLQYYRLMLDELTAEDVTWLPYGQNPGQVVPLSLYHGVIRFGDVGEMYDPGRCLRQFGYRQVVPIHPIKPAYAFRPASGMGYDVRFDSVLDNFWSYRHRHTLQLDTISAPAQPLWEADEDYSDWYFKHSHPFIVKPHGMEDPRGNAIAYKLSIQIIENLRPMLTADDDTLPPQFLEMIRRARGLLVEYDRRKARGPPTHSSLV</sequence>
<dbReference type="EMBL" id="CAMGYJ010000008">
    <property type="protein sequence ID" value="CAI0455127.1"/>
    <property type="molecule type" value="Genomic_DNA"/>
</dbReference>
<feature type="domain" description="Aminotransferase-like plant mobile" evidence="2">
    <location>
        <begin position="161"/>
        <end position="504"/>
    </location>
</feature>
<feature type="compositionally biased region" description="Polar residues" evidence="1">
    <location>
        <begin position="29"/>
        <end position="46"/>
    </location>
</feature>
<dbReference type="PANTHER" id="PTHR46033">
    <property type="entry name" value="PROTEIN MAIN-LIKE 2"/>
    <property type="match status" value="1"/>
</dbReference>
<dbReference type="Pfam" id="PF10536">
    <property type="entry name" value="PMD"/>
    <property type="match status" value="1"/>
</dbReference>
<dbReference type="Proteomes" id="UP001154282">
    <property type="component" value="Unassembled WGS sequence"/>
</dbReference>
<dbReference type="InterPro" id="IPR019557">
    <property type="entry name" value="AminoTfrase-like_pln_mobile"/>
</dbReference>
<protein>
    <recommendedName>
        <fullName evidence="2">Aminotransferase-like plant mobile domain-containing protein</fullName>
    </recommendedName>
</protein>
<evidence type="ECO:0000313" key="4">
    <source>
        <dbReference type="Proteomes" id="UP001154282"/>
    </source>
</evidence>
<evidence type="ECO:0000313" key="3">
    <source>
        <dbReference type="EMBL" id="CAI0455127.1"/>
    </source>
</evidence>
<dbReference type="InterPro" id="IPR044824">
    <property type="entry name" value="MAIN-like"/>
</dbReference>
<dbReference type="PANTHER" id="PTHR46033:SF8">
    <property type="entry name" value="PROTEIN MAINTENANCE OF MERISTEMS-LIKE"/>
    <property type="match status" value="1"/>
</dbReference>
<proteinExistence type="predicted"/>
<organism evidence="3 4">
    <name type="scientific">Linum tenue</name>
    <dbReference type="NCBI Taxonomy" id="586396"/>
    <lineage>
        <taxon>Eukaryota</taxon>
        <taxon>Viridiplantae</taxon>
        <taxon>Streptophyta</taxon>
        <taxon>Embryophyta</taxon>
        <taxon>Tracheophyta</taxon>
        <taxon>Spermatophyta</taxon>
        <taxon>Magnoliopsida</taxon>
        <taxon>eudicotyledons</taxon>
        <taxon>Gunneridae</taxon>
        <taxon>Pentapetalae</taxon>
        <taxon>rosids</taxon>
        <taxon>fabids</taxon>
        <taxon>Malpighiales</taxon>
        <taxon>Linaceae</taxon>
        <taxon>Linum</taxon>
    </lineage>
</organism>
<dbReference type="GO" id="GO:0010073">
    <property type="term" value="P:meristem maintenance"/>
    <property type="evidence" value="ECO:0007669"/>
    <property type="project" value="InterPro"/>
</dbReference>
<dbReference type="AlphaFoldDB" id="A0AAV0N9M1"/>
<reference evidence="3" key="1">
    <citation type="submission" date="2022-08" db="EMBL/GenBank/DDBJ databases">
        <authorList>
            <person name="Gutierrez-Valencia J."/>
        </authorList>
    </citation>
    <scope>NUCLEOTIDE SEQUENCE</scope>
</reference>
<keyword evidence="4" id="KW-1185">Reference proteome</keyword>
<feature type="region of interest" description="Disordered" evidence="1">
    <location>
        <begin position="1"/>
        <end position="46"/>
    </location>
</feature>
<gene>
    <name evidence="3" type="ORF">LITE_LOCUS32218</name>
</gene>
<comment type="caution">
    <text evidence="3">The sequence shown here is derived from an EMBL/GenBank/DDBJ whole genome shotgun (WGS) entry which is preliminary data.</text>
</comment>
<accession>A0AAV0N9M1</accession>